<protein>
    <submittedName>
        <fullName evidence="1">Uncharacterized protein</fullName>
    </submittedName>
</protein>
<evidence type="ECO:0000313" key="2">
    <source>
        <dbReference type="Proteomes" id="UP000199545"/>
    </source>
</evidence>
<dbReference type="RefSeq" id="WP_093231803.1">
    <property type="nucleotide sequence ID" value="NZ_FORR01000058.1"/>
</dbReference>
<dbReference type="InterPro" id="IPR043519">
    <property type="entry name" value="NT_sf"/>
</dbReference>
<dbReference type="Proteomes" id="UP000199545">
    <property type="component" value="Unassembled WGS sequence"/>
</dbReference>
<keyword evidence="2" id="KW-1185">Reference proteome</keyword>
<dbReference type="SUPFAM" id="SSF81301">
    <property type="entry name" value="Nucleotidyltransferase"/>
    <property type="match status" value="1"/>
</dbReference>
<dbReference type="OrthoDB" id="3362681at2"/>
<dbReference type="Gene3D" id="3.30.460.40">
    <property type="match status" value="1"/>
</dbReference>
<accession>A0A1I3VJE9</accession>
<dbReference type="AlphaFoldDB" id="A0A1I3VJE9"/>
<dbReference type="Pfam" id="PF10706">
    <property type="entry name" value="Aminoglyc_resit"/>
    <property type="match status" value="1"/>
</dbReference>
<evidence type="ECO:0000313" key="1">
    <source>
        <dbReference type="EMBL" id="SFJ95488.1"/>
    </source>
</evidence>
<name>A0A1I3VJE9_9BACL</name>
<reference evidence="1 2" key="1">
    <citation type="submission" date="2016-10" db="EMBL/GenBank/DDBJ databases">
        <authorList>
            <person name="de Groot N.N."/>
        </authorList>
    </citation>
    <scope>NUCLEOTIDE SEQUENCE [LARGE SCALE GENOMIC DNA]</scope>
    <source>
        <strain evidence="1 2">DSM 44778</strain>
    </source>
</reference>
<dbReference type="EMBL" id="FORR01000058">
    <property type="protein sequence ID" value="SFJ95488.1"/>
    <property type="molecule type" value="Genomic_DNA"/>
</dbReference>
<gene>
    <name evidence="1" type="ORF">SAMN05421852_1582</name>
</gene>
<dbReference type="InterPro" id="IPR019646">
    <property type="entry name" value="Aminoglyc_AdlTrfase"/>
</dbReference>
<sequence length="154" mass="17714">MGSKEYLDVLFEIHRRMENANILWALTGSLGMALQGVPVEVHDIDIQTNRSGAYRLEELFSAYVARRVAFSSTDRIRSHFGALNIRGIQVEIMGDIEKRLPDGTWEEPVDLRTVRHFIEVEGRRIPVLSLDYEYEAYLKLGRAEKADLIRKYCG</sequence>
<organism evidence="1 2">
    <name type="scientific">Thermoflavimicrobium dichotomicum</name>
    <dbReference type="NCBI Taxonomy" id="46223"/>
    <lineage>
        <taxon>Bacteria</taxon>
        <taxon>Bacillati</taxon>
        <taxon>Bacillota</taxon>
        <taxon>Bacilli</taxon>
        <taxon>Bacillales</taxon>
        <taxon>Thermoactinomycetaceae</taxon>
        <taxon>Thermoflavimicrobium</taxon>
    </lineage>
</organism>
<proteinExistence type="predicted"/>